<reference evidence="1" key="1">
    <citation type="submission" date="2023-03" db="EMBL/GenBank/DDBJ databases">
        <title>Chromosome-scale reference genome and RAD-based genetic map of yellow starthistle (Centaurea solstitialis) reveal putative structural variation and QTLs associated with invader traits.</title>
        <authorList>
            <person name="Reatini B."/>
            <person name="Cang F.A."/>
            <person name="Jiang Q."/>
            <person name="Mckibben M.T.W."/>
            <person name="Barker M.S."/>
            <person name="Rieseberg L.H."/>
            <person name="Dlugosch K.M."/>
        </authorList>
    </citation>
    <scope>NUCLEOTIDE SEQUENCE</scope>
    <source>
        <strain evidence="1">CAN-66</strain>
        <tissue evidence="1">Leaf</tissue>
    </source>
</reference>
<organism evidence="1 2">
    <name type="scientific">Centaurea solstitialis</name>
    <name type="common">yellow star-thistle</name>
    <dbReference type="NCBI Taxonomy" id="347529"/>
    <lineage>
        <taxon>Eukaryota</taxon>
        <taxon>Viridiplantae</taxon>
        <taxon>Streptophyta</taxon>
        <taxon>Embryophyta</taxon>
        <taxon>Tracheophyta</taxon>
        <taxon>Spermatophyta</taxon>
        <taxon>Magnoliopsida</taxon>
        <taxon>eudicotyledons</taxon>
        <taxon>Gunneridae</taxon>
        <taxon>Pentapetalae</taxon>
        <taxon>asterids</taxon>
        <taxon>campanulids</taxon>
        <taxon>Asterales</taxon>
        <taxon>Asteraceae</taxon>
        <taxon>Carduoideae</taxon>
        <taxon>Cardueae</taxon>
        <taxon>Centaureinae</taxon>
        <taxon>Centaurea</taxon>
    </lineage>
</organism>
<keyword evidence="2" id="KW-1185">Reference proteome</keyword>
<evidence type="ECO:0000313" key="2">
    <source>
        <dbReference type="Proteomes" id="UP001172457"/>
    </source>
</evidence>
<evidence type="ECO:0000313" key="1">
    <source>
        <dbReference type="EMBL" id="KAJ9542357.1"/>
    </source>
</evidence>
<sequence>MFNWKKNYKKERIVRQVKLLTIGQMQCTNLRTGFGFPSRSWDNHLSLALLEDITLERNRKIRKERQTESKICWIVCSGSSGLLTQTTGRAQWYTGHISCVEFEIVFGTRLWPSELSRG</sequence>
<name>A0AA38W116_9ASTR</name>
<gene>
    <name evidence="1" type="ORF">OSB04_028863</name>
</gene>
<comment type="caution">
    <text evidence="1">The sequence shown here is derived from an EMBL/GenBank/DDBJ whole genome shotgun (WGS) entry which is preliminary data.</text>
</comment>
<proteinExistence type="predicted"/>
<dbReference type="AlphaFoldDB" id="A0AA38W116"/>
<accession>A0AA38W116</accession>
<dbReference type="Proteomes" id="UP001172457">
    <property type="component" value="Chromosome 7"/>
</dbReference>
<dbReference type="EMBL" id="JARYMX010000007">
    <property type="protein sequence ID" value="KAJ9542357.1"/>
    <property type="molecule type" value="Genomic_DNA"/>
</dbReference>
<protein>
    <submittedName>
        <fullName evidence="1">Uncharacterized protein</fullName>
    </submittedName>
</protein>